<keyword evidence="6" id="KW-0735">Signal-anchor</keyword>
<dbReference type="STRING" id="1868482.ENSTSYP00000010689"/>
<dbReference type="InterPro" id="IPR042338">
    <property type="entry name" value="TNFSF4"/>
</dbReference>
<dbReference type="GO" id="GO:0032753">
    <property type="term" value="P:positive regulation of interleukin-4 production"/>
    <property type="evidence" value="ECO:0007669"/>
    <property type="project" value="Ensembl"/>
</dbReference>
<dbReference type="PROSITE" id="PS50049">
    <property type="entry name" value="THD_2"/>
    <property type="match status" value="1"/>
</dbReference>
<dbReference type="GO" id="GO:0032700">
    <property type="term" value="P:negative regulation of interleukin-17 production"/>
    <property type="evidence" value="ECO:0007669"/>
    <property type="project" value="Ensembl"/>
</dbReference>
<dbReference type="GO" id="GO:0006954">
    <property type="term" value="P:inflammatory response"/>
    <property type="evidence" value="ECO:0007669"/>
    <property type="project" value="TreeGrafter"/>
</dbReference>
<dbReference type="FunFam" id="2.60.120.40:FF:000025">
    <property type="entry name" value="tumor necrosis factor ligand superfamily member 4"/>
    <property type="match status" value="1"/>
</dbReference>
<dbReference type="PANTHER" id="PTHR17534:SF4">
    <property type="entry name" value="TUMOR NECROSIS FACTOR LIGAND SUPERFAMILY MEMBER 4"/>
    <property type="match status" value="1"/>
</dbReference>
<keyword evidence="5 14" id="KW-0812">Transmembrane</keyword>
<feature type="transmembrane region" description="Helical" evidence="14">
    <location>
        <begin position="24"/>
        <end position="48"/>
    </location>
</feature>
<dbReference type="GO" id="GO:0005615">
    <property type="term" value="C:extracellular space"/>
    <property type="evidence" value="ECO:0007669"/>
    <property type="project" value="UniProtKB-KW"/>
</dbReference>
<dbReference type="GO" id="GO:0005125">
    <property type="term" value="F:cytokine activity"/>
    <property type="evidence" value="ECO:0007669"/>
    <property type="project" value="UniProtKB-KW"/>
</dbReference>
<dbReference type="GO" id="GO:0005164">
    <property type="term" value="F:tumor necrosis factor receptor binding"/>
    <property type="evidence" value="ECO:0007669"/>
    <property type="project" value="InterPro"/>
</dbReference>
<dbReference type="GO" id="GO:0006955">
    <property type="term" value="P:immune response"/>
    <property type="evidence" value="ECO:0007669"/>
    <property type="project" value="InterPro"/>
</dbReference>
<keyword evidence="4" id="KW-0202">Cytokine</keyword>
<keyword evidence="8 14" id="KW-0472">Membrane</keyword>
<dbReference type="GO" id="GO:0032755">
    <property type="term" value="P:positive regulation of interleukin-6 production"/>
    <property type="evidence" value="ECO:0007669"/>
    <property type="project" value="Ensembl"/>
</dbReference>
<comment type="similarity">
    <text evidence="2">Belongs to the tumor necrosis factor family.</text>
</comment>
<dbReference type="PANTHER" id="PTHR17534">
    <property type="entry name" value="OX40 LIGAND"/>
    <property type="match status" value="1"/>
</dbReference>
<dbReference type="GO" id="GO:0032729">
    <property type="term" value="P:positive regulation of type II interferon production"/>
    <property type="evidence" value="ECO:0007669"/>
    <property type="project" value="Ensembl"/>
</dbReference>
<evidence type="ECO:0000256" key="5">
    <source>
        <dbReference type="ARBA" id="ARBA00022692"/>
    </source>
</evidence>
<comment type="function">
    <text evidence="11">Cytokine that binds to TNFRSF4. Co-stimulates T-cell proliferation and cytokine production.</text>
</comment>
<accession>A0A1U7T916</accession>
<dbReference type="CDD" id="cd00184">
    <property type="entry name" value="TNF"/>
    <property type="match status" value="1"/>
</dbReference>
<dbReference type="Gene3D" id="2.60.120.40">
    <property type="match status" value="1"/>
</dbReference>
<organism evidence="16 17">
    <name type="scientific">Carlito syrichta</name>
    <name type="common">Philippine tarsier</name>
    <name type="synonym">Tarsius syrichta</name>
    <dbReference type="NCBI Taxonomy" id="1868482"/>
    <lineage>
        <taxon>Eukaryota</taxon>
        <taxon>Metazoa</taxon>
        <taxon>Chordata</taxon>
        <taxon>Craniata</taxon>
        <taxon>Vertebrata</taxon>
        <taxon>Euteleostomi</taxon>
        <taxon>Mammalia</taxon>
        <taxon>Eutheria</taxon>
        <taxon>Euarchontoglires</taxon>
        <taxon>Primates</taxon>
        <taxon>Haplorrhini</taxon>
        <taxon>Tarsiiformes</taxon>
        <taxon>Tarsiidae</taxon>
        <taxon>Carlito</taxon>
    </lineage>
</organism>
<evidence type="ECO:0000256" key="9">
    <source>
        <dbReference type="ARBA" id="ARBA00023157"/>
    </source>
</evidence>
<dbReference type="GO" id="GO:0071380">
    <property type="term" value="P:cellular response to prostaglandin E stimulus"/>
    <property type="evidence" value="ECO:0007669"/>
    <property type="project" value="Ensembl"/>
</dbReference>
<evidence type="ECO:0000256" key="3">
    <source>
        <dbReference type="ARBA" id="ARBA00011233"/>
    </source>
</evidence>
<evidence type="ECO:0000259" key="15">
    <source>
        <dbReference type="PROSITE" id="PS50049"/>
    </source>
</evidence>
<evidence type="ECO:0000313" key="17">
    <source>
        <dbReference type="RefSeq" id="XP_008054295.1"/>
    </source>
</evidence>
<evidence type="ECO:0000256" key="13">
    <source>
        <dbReference type="ARBA" id="ARBA00078585"/>
    </source>
</evidence>
<evidence type="ECO:0000256" key="12">
    <source>
        <dbReference type="ARBA" id="ARBA00073977"/>
    </source>
</evidence>
<evidence type="ECO:0000256" key="4">
    <source>
        <dbReference type="ARBA" id="ARBA00022514"/>
    </source>
</evidence>
<dbReference type="OrthoDB" id="9424588at2759"/>
<dbReference type="CTD" id="7292"/>
<evidence type="ECO:0000256" key="11">
    <source>
        <dbReference type="ARBA" id="ARBA00056725"/>
    </source>
</evidence>
<proteinExistence type="inferred from homology"/>
<dbReference type="AlphaFoldDB" id="A0A1U7T916"/>
<keyword evidence="9" id="KW-1015">Disulfide bond</keyword>
<dbReference type="GeneID" id="103258432"/>
<dbReference type="GO" id="GO:0071222">
    <property type="term" value="P:cellular response to lipopolysaccharide"/>
    <property type="evidence" value="ECO:0007669"/>
    <property type="project" value="Ensembl"/>
</dbReference>
<evidence type="ECO:0000256" key="7">
    <source>
        <dbReference type="ARBA" id="ARBA00022989"/>
    </source>
</evidence>
<reference evidence="17" key="1">
    <citation type="submission" date="2025-08" db="UniProtKB">
        <authorList>
            <consortium name="RefSeq"/>
        </authorList>
    </citation>
    <scope>IDENTIFICATION</scope>
</reference>
<dbReference type="InterPro" id="IPR006052">
    <property type="entry name" value="TNF_dom"/>
</dbReference>
<evidence type="ECO:0000256" key="10">
    <source>
        <dbReference type="ARBA" id="ARBA00023180"/>
    </source>
</evidence>
<evidence type="ECO:0000256" key="2">
    <source>
        <dbReference type="ARBA" id="ARBA00008670"/>
    </source>
</evidence>
<feature type="domain" description="THD" evidence="15">
    <location>
        <begin position="43"/>
        <end position="172"/>
    </location>
</feature>
<dbReference type="SUPFAM" id="SSF49842">
    <property type="entry name" value="TNF-like"/>
    <property type="match status" value="1"/>
</dbReference>
<keyword evidence="7 14" id="KW-1133">Transmembrane helix</keyword>
<dbReference type="GO" id="GO:0016020">
    <property type="term" value="C:membrane"/>
    <property type="evidence" value="ECO:0007669"/>
    <property type="project" value="UniProtKB-SubCell"/>
</dbReference>
<dbReference type="Proteomes" id="UP000189704">
    <property type="component" value="Unplaced"/>
</dbReference>
<sequence length="182" mass="20190">MEGVQPPDETVGNAAKPRFQRSKLLLVASVIQGMGLLLCFVFICLHFPTPQVSPQYPPIQSIKVQYTRCEKEKGFIITSPNQGETMTVQNNSIIISCDGFYLISLKGYFSQEVNISLHYRKGREPLVLSKVRSVNSIMVASLGFKDKVYLNVTTHDTSCDDLQVNGGELILIHQNPGGFCAH</sequence>
<dbReference type="OMA" id="TTHNTSC"/>
<comment type="subunit">
    <text evidence="3">Homotrimer.</text>
</comment>
<evidence type="ECO:0000256" key="14">
    <source>
        <dbReference type="SAM" id="Phobius"/>
    </source>
</evidence>
<keyword evidence="10" id="KW-0325">Glycoprotein</keyword>
<evidence type="ECO:0000256" key="6">
    <source>
        <dbReference type="ARBA" id="ARBA00022968"/>
    </source>
</evidence>
<keyword evidence="16" id="KW-1185">Reference proteome</keyword>
<dbReference type="GO" id="GO:0050729">
    <property type="term" value="P:positive regulation of inflammatory response"/>
    <property type="evidence" value="ECO:0007669"/>
    <property type="project" value="Ensembl"/>
</dbReference>
<gene>
    <name evidence="17" type="primary">TNFSF4</name>
</gene>
<protein>
    <recommendedName>
        <fullName evidence="12">Tumor necrosis factor ligand superfamily member 4</fullName>
    </recommendedName>
    <alternativeName>
        <fullName evidence="13">OX40 ligand</fullName>
    </alternativeName>
</protein>
<comment type="subcellular location">
    <subcellularLocation>
        <location evidence="1">Membrane</location>
        <topology evidence="1">Single-pass type II membrane protein</topology>
    </subcellularLocation>
</comment>
<evidence type="ECO:0000256" key="8">
    <source>
        <dbReference type="ARBA" id="ARBA00023136"/>
    </source>
</evidence>
<dbReference type="SMART" id="SM00207">
    <property type="entry name" value="TNF"/>
    <property type="match status" value="1"/>
</dbReference>
<name>A0A1U7T916_CARSF</name>
<dbReference type="KEGG" id="csyr:103258432"/>
<evidence type="ECO:0000256" key="1">
    <source>
        <dbReference type="ARBA" id="ARBA00004606"/>
    </source>
</evidence>
<dbReference type="RefSeq" id="XP_008054295.1">
    <property type="nucleotide sequence ID" value="XM_008056104.1"/>
</dbReference>
<dbReference type="GO" id="GO:0009986">
    <property type="term" value="C:cell surface"/>
    <property type="evidence" value="ECO:0007669"/>
    <property type="project" value="Ensembl"/>
</dbReference>
<dbReference type="GO" id="GO:0042102">
    <property type="term" value="P:positive regulation of T cell proliferation"/>
    <property type="evidence" value="ECO:0007669"/>
    <property type="project" value="TreeGrafter"/>
</dbReference>
<evidence type="ECO:0000313" key="16">
    <source>
        <dbReference type="Proteomes" id="UP000189704"/>
    </source>
</evidence>
<dbReference type="InterPro" id="IPR008983">
    <property type="entry name" value="Tumour_necrosis_fac-like_dom"/>
</dbReference>